<dbReference type="Proteomes" id="UP000292082">
    <property type="component" value="Unassembled WGS sequence"/>
</dbReference>
<gene>
    <name evidence="1" type="ORF">BD310DRAFT_182287</name>
</gene>
<dbReference type="AlphaFoldDB" id="A0A4Q9PIA7"/>
<evidence type="ECO:0000313" key="1">
    <source>
        <dbReference type="EMBL" id="TBU53036.1"/>
    </source>
</evidence>
<reference evidence="1 2" key="1">
    <citation type="submission" date="2019-01" db="EMBL/GenBank/DDBJ databases">
        <title>Draft genome sequences of three monokaryotic isolates of the white-rot basidiomycete fungus Dichomitus squalens.</title>
        <authorList>
            <consortium name="DOE Joint Genome Institute"/>
            <person name="Lopez S.C."/>
            <person name="Andreopoulos B."/>
            <person name="Pangilinan J."/>
            <person name="Lipzen A."/>
            <person name="Riley R."/>
            <person name="Ahrendt S."/>
            <person name="Ng V."/>
            <person name="Barry K."/>
            <person name="Daum C."/>
            <person name="Grigoriev I.V."/>
            <person name="Hilden K.S."/>
            <person name="Makela M.R."/>
            <person name="de Vries R.P."/>
        </authorList>
    </citation>
    <scope>NUCLEOTIDE SEQUENCE [LARGE SCALE GENOMIC DNA]</scope>
    <source>
        <strain evidence="1 2">CBS 464.89</strain>
    </source>
</reference>
<keyword evidence="2" id="KW-1185">Reference proteome</keyword>
<protein>
    <submittedName>
        <fullName evidence="1">Uncharacterized protein</fullName>
    </submittedName>
</protein>
<sequence length="207" mass="23141">MCSSNEECEPSQMVGDGWSQLETLSSRRTRRAEVERGIAERRTSRLFASGGALDSQTSETLYIYTLDEPGTDVVRTKTYTSIRVQTDRAQDVAAGGTTAMCPCMRALASAQEELRHVHMANAAQEHRLQQMNAFIQDNTDLFLDVTQESQTLVDMPWLTDSCTLVSPVEGVEHTTLTDGKRVREDDVEGGFDRGHVWKEARPSYSPY</sequence>
<organism evidence="1 2">
    <name type="scientific">Dichomitus squalens</name>
    <dbReference type="NCBI Taxonomy" id="114155"/>
    <lineage>
        <taxon>Eukaryota</taxon>
        <taxon>Fungi</taxon>
        <taxon>Dikarya</taxon>
        <taxon>Basidiomycota</taxon>
        <taxon>Agaricomycotina</taxon>
        <taxon>Agaricomycetes</taxon>
        <taxon>Polyporales</taxon>
        <taxon>Polyporaceae</taxon>
        <taxon>Dichomitus</taxon>
    </lineage>
</organism>
<name>A0A4Q9PIA7_9APHY</name>
<accession>A0A4Q9PIA7</accession>
<dbReference type="EMBL" id="ML145227">
    <property type="protein sequence ID" value="TBU53036.1"/>
    <property type="molecule type" value="Genomic_DNA"/>
</dbReference>
<evidence type="ECO:0000313" key="2">
    <source>
        <dbReference type="Proteomes" id="UP000292082"/>
    </source>
</evidence>
<proteinExistence type="predicted"/>